<evidence type="ECO:0000313" key="1">
    <source>
        <dbReference type="EMBL" id="KAJ8026752.1"/>
    </source>
</evidence>
<dbReference type="EMBL" id="JAIZAY010000016">
    <property type="protein sequence ID" value="KAJ8026752.1"/>
    <property type="molecule type" value="Genomic_DNA"/>
</dbReference>
<protein>
    <submittedName>
        <fullName evidence="1">Uncharacterized protein</fullName>
    </submittedName>
</protein>
<sequence length="122" mass="14012">MFTWLRLPTQDRLLKGTLPMNHVISALKGVSPHVDDLMDIILGRKLFPVKDDIFPNLDKIYKAIYFKYPNTVFRSDCEIEVHRELSDLSVYSSLLADTSVVSYPYLHLDRHPDTPSSEETGC</sequence>
<dbReference type="Proteomes" id="UP001152320">
    <property type="component" value="Chromosome 16"/>
</dbReference>
<evidence type="ECO:0000313" key="2">
    <source>
        <dbReference type="Proteomes" id="UP001152320"/>
    </source>
</evidence>
<accession>A0A9Q0YQK3</accession>
<gene>
    <name evidence="1" type="ORF">HOLleu_31678</name>
</gene>
<organism evidence="1 2">
    <name type="scientific">Holothuria leucospilota</name>
    <name type="common">Black long sea cucumber</name>
    <name type="synonym">Mertensiothuria leucospilota</name>
    <dbReference type="NCBI Taxonomy" id="206669"/>
    <lineage>
        <taxon>Eukaryota</taxon>
        <taxon>Metazoa</taxon>
        <taxon>Echinodermata</taxon>
        <taxon>Eleutherozoa</taxon>
        <taxon>Echinozoa</taxon>
        <taxon>Holothuroidea</taxon>
        <taxon>Aspidochirotacea</taxon>
        <taxon>Aspidochirotida</taxon>
        <taxon>Holothuriidae</taxon>
        <taxon>Holothuria</taxon>
    </lineage>
</organism>
<reference evidence="1" key="1">
    <citation type="submission" date="2021-10" db="EMBL/GenBank/DDBJ databases">
        <title>Tropical sea cucumber genome reveals ecological adaptation and Cuvierian tubules defense mechanism.</title>
        <authorList>
            <person name="Chen T."/>
        </authorList>
    </citation>
    <scope>NUCLEOTIDE SEQUENCE</scope>
    <source>
        <strain evidence="1">Nanhai2018</strain>
        <tissue evidence="1">Muscle</tissue>
    </source>
</reference>
<proteinExistence type="predicted"/>
<dbReference type="AlphaFoldDB" id="A0A9Q0YQK3"/>
<comment type="caution">
    <text evidence="1">The sequence shown here is derived from an EMBL/GenBank/DDBJ whole genome shotgun (WGS) entry which is preliminary data.</text>
</comment>
<name>A0A9Q0YQK3_HOLLE</name>
<keyword evidence="2" id="KW-1185">Reference proteome</keyword>